<comment type="pathway">
    <text evidence="3">Phospholipid metabolism; CDP-diacylglycerol biosynthesis; CDP-diacylglycerol from sn-glycerol 3-phosphate: step 3/3.</text>
</comment>
<protein>
    <recommendedName>
        <fullName evidence="7">Phosphatidate cytidylyltransferase, mitochondrial</fullName>
        <ecNumber evidence="6">2.7.7.41</ecNumber>
    </recommendedName>
    <alternativeName>
        <fullName evidence="18">CDP-diacylglycerol synthase</fullName>
    </alternativeName>
</protein>
<evidence type="ECO:0000256" key="13">
    <source>
        <dbReference type="ARBA" id="ARBA00023098"/>
    </source>
</evidence>
<keyword evidence="14" id="KW-0496">Mitochondrion</keyword>
<keyword evidence="13" id="KW-0443">Lipid metabolism</keyword>
<proteinExistence type="inferred from homology"/>
<keyword evidence="12" id="KW-0460">Magnesium</keyword>
<sequence length="375" mass="40063">MGSVVNMEAKASSVLSTTDMQDILATLPPVEYAFAYGSGALKQEGYEQTARPSAMPMLDLVVCVDDARAWHAANLDSNPHHYSSICRAMGAPGTARLQENYGARMLYTTMVPIPIGPHTGRLMKYGMLYNTMVPIPIGPHAGRLMKYGVISTGDLVTDLTQWRWLYAAGRMHKPVQTLRPPQCSAAGGGGGGVARAVEGNLASAVVAALLLLPERFSAQELFLKIAGLSAQELFSKIAGLSYAGDIRMGIAENPHKVSNIVSGSFDAFKTLYRDALQAMPQVTSRAHDLSTFAQDASPAARASLVERLPSAVLQGRHRAILLAAARSASPNQALAKRLAQIVGASSRWQGLKGVVSAGMRKSFLYALAKVRKGWV</sequence>
<evidence type="ECO:0000313" key="19">
    <source>
        <dbReference type="EMBL" id="KAG5176210.1"/>
    </source>
</evidence>
<evidence type="ECO:0000256" key="4">
    <source>
        <dbReference type="ARBA" id="ARBA00005189"/>
    </source>
</evidence>
<reference evidence="19" key="1">
    <citation type="submission" date="2021-02" db="EMBL/GenBank/DDBJ databases">
        <title>First Annotated Genome of the Yellow-green Alga Tribonema minus.</title>
        <authorList>
            <person name="Mahan K.M."/>
        </authorList>
    </citation>
    <scope>NUCLEOTIDE SEQUENCE</scope>
    <source>
        <strain evidence="19">UTEX B ZZ1240</strain>
    </source>
</reference>
<keyword evidence="20" id="KW-1185">Reference proteome</keyword>
<evidence type="ECO:0000256" key="10">
    <source>
        <dbReference type="ARBA" id="ARBA00022695"/>
    </source>
</evidence>
<evidence type="ECO:0000256" key="8">
    <source>
        <dbReference type="ARBA" id="ARBA00022516"/>
    </source>
</evidence>
<evidence type="ECO:0000256" key="17">
    <source>
        <dbReference type="ARBA" id="ARBA00023264"/>
    </source>
</evidence>
<dbReference type="PIRSF" id="PIRSF028840">
    <property type="entry name" value="Mmp37"/>
    <property type="match status" value="1"/>
</dbReference>
<dbReference type="Pfam" id="PF09139">
    <property type="entry name" value="Tam41_Mmp37"/>
    <property type="match status" value="2"/>
</dbReference>
<keyword evidence="15" id="KW-0472">Membrane</keyword>
<gene>
    <name evidence="19" type="ORF">JKP88DRAFT_351172</name>
</gene>
<dbReference type="Proteomes" id="UP000664859">
    <property type="component" value="Unassembled WGS sequence"/>
</dbReference>
<comment type="similarity">
    <text evidence="5">Belongs to the TAM41 family.</text>
</comment>
<comment type="cofactor">
    <cofactor evidence="1">
        <name>Mg(2+)</name>
        <dbReference type="ChEBI" id="CHEBI:18420"/>
    </cofactor>
</comment>
<evidence type="ECO:0000313" key="20">
    <source>
        <dbReference type="Proteomes" id="UP000664859"/>
    </source>
</evidence>
<evidence type="ECO:0000256" key="3">
    <source>
        <dbReference type="ARBA" id="ARBA00005119"/>
    </source>
</evidence>
<keyword evidence="9" id="KW-0808">Transferase</keyword>
<dbReference type="UniPathway" id="UPA00557">
    <property type="reaction ID" value="UER00614"/>
</dbReference>
<evidence type="ECO:0000256" key="1">
    <source>
        <dbReference type="ARBA" id="ARBA00001946"/>
    </source>
</evidence>
<dbReference type="EMBL" id="JAFCMP010000539">
    <property type="protein sequence ID" value="KAG5176210.1"/>
    <property type="molecule type" value="Genomic_DNA"/>
</dbReference>
<evidence type="ECO:0000256" key="7">
    <source>
        <dbReference type="ARBA" id="ARBA00018337"/>
    </source>
</evidence>
<organism evidence="19 20">
    <name type="scientific">Tribonema minus</name>
    <dbReference type="NCBI Taxonomy" id="303371"/>
    <lineage>
        <taxon>Eukaryota</taxon>
        <taxon>Sar</taxon>
        <taxon>Stramenopiles</taxon>
        <taxon>Ochrophyta</taxon>
        <taxon>PX clade</taxon>
        <taxon>Xanthophyceae</taxon>
        <taxon>Tribonematales</taxon>
        <taxon>Tribonemataceae</taxon>
        <taxon>Tribonema</taxon>
    </lineage>
</organism>
<evidence type="ECO:0000256" key="12">
    <source>
        <dbReference type="ARBA" id="ARBA00022842"/>
    </source>
</evidence>
<dbReference type="InterPro" id="IPR015222">
    <property type="entry name" value="Tam41"/>
</dbReference>
<evidence type="ECO:0000256" key="16">
    <source>
        <dbReference type="ARBA" id="ARBA00023209"/>
    </source>
</evidence>
<evidence type="ECO:0000256" key="18">
    <source>
        <dbReference type="ARBA" id="ARBA00029893"/>
    </source>
</evidence>
<accession>A0A835YMA3</accession>
<keyword evidence="11" id="KW-0999">Mitochondrion inner membrane</keyword>
<evidence type="ECO:0000256" key="14">
    <source>
        <dbReference type="ARBA" id="ARBA00023128"/>
    </source>
</evidence>
<dbReference type="GO" id="GO:0016024">
    <property type="term" value="P:CDP-diacylglycerol biosynthetic process"/>
    <property type="evidence" value="ECO:0007669"/>
    <property type="project" value="UniProtKB-UniPathway"/>
</dbReference>
<dbReference type="PANTHER" id="PTHR13619:SF0">
    <property type="entry name" value="PHOSPHATIDATE CYTIDYLYLTRANSFERASE, MITOCHONDRIAL"/>
    <property type="match status" value="1"/>
</dbReference>
<evidence type="ECO:0000256" key="2">
    <source>
        <dbReference type="ARBA" id="ARBA00004443"/>
    </source>
</evidence>
<evidence type="ECO:0000256" key="15">
    <source>
        <dbReference type="ARBA" id="ARBA00023136"/>
    </source>
</evidence>
<comment type="caution">
    <text evidence="19">The sequence shown here is derived from an EMBL/GenBank/DDBJ whole genome shotgun (WGS) entry which is preliminary data.</text>
</comment>
<dbReference type="AlphaFoldDB" id="A0A835YMA3"/>
<name>A0A835YMA3_9STRA</name>
<evidence type="ECO:0000256" key="11">
    <source>
        <dbReference type="ARBA" id="ARBA00022792"/>
    </source>
</evidence>
<dbReference type="GO" id="GO:0032049">
    <property type="term" value="P:cardiolipin biosynthetic process"/>
    <property type="evidence" value="ECO:0007669"/>
    <property type="project" value="InterPro"/>
</dbReference>
<evidence type="ECO:0000256" key="6">
    <source>
        <dbReference type="ARBA" id="ARBA00012487"/>
    </source>
</evidence>
<evidence type="ECO:0000256" key="5">
    <source>
        <dbReference type="ARBA" id="ARBA00005458"/>
    </source>
</evidence>
<keyword evidence="8" id="KW-0444">Lipid biosynthesis</keyword>
<comment type="subcellular location">
    <subcellularLocation>
        <location evidence="2">Mitochondrion inner membrane</location>
        <topology evidence="2">Peripheral membrane protein</topology>
        <orientation evidence="2">Matrix side</orientation>
    </subcellularLocation>
</comment>
<keyword evidence="16" id="KW-0594">Phospholipid biosynthesis</keyword>
<dbReference type="OrthoDB" id="341477at2759"/>
<dbReference type="EC" id="2.7.7.41" evidence="6"/>
<dbReference type="GO" id="GO:0004605">
    <property type="term" value="F:phosphatidate cytidylyltransferase activity"/>
    <property type="evidence" value="ECO:0007669"/>
    <property type="project" value="UniProtKB-EC"/>
</dbReference>
<comment type="pathway">
    <text evidence="4">Lipid metabolism.</text>
</comment>
<dbReference type="PANTHER" id="PTHR13619">
    <property type="entry name" value="PHOSPHATIDATE CYTIDYLYLTRANSFERASE, MITOCHONDRIAL"/>
    <property type="match status" value="1"/>
</dbReference>
<evidence type="ECO:0000256" key="9">
    <source>
        <dbReference type="ARBA" id="ARBA00022679"/>
    </source>
</evidence>
<dbReference type="GO" id="GO:0005743">
    <property type="term" value="C:mitochondrial inner membrane"/>
    <property type="evidence" value="ECO:0007669"/>
    <property type="project" value="UniProtKB-SubCell"/>
</dbReference>
<keyword evidence="17" id="KW-1208">Phospholipid metabolism</keyword>
<keyword evidence="10" id="KW-0548">Nucleotidyltransferase</keyword>